<gene>
    <name evidence="5" type="ORF">RHTO0S_05e06766g</name>
</gene>
<proteinExistence type="predicted"/>
<feature type="domain" description="4'-phosphopantetheinyl transferase" evidence="3">
    <location>
        <begin position="125"/>
        <end position="236"/>
    </location>
</feature>
<dbReference type="InterPro" id="IPR055066">
    <property type="entry name" value="AASDHPPT_N"/>
</dbReference>
<evidence type="ECO:0000259" key="3">
    <source>
        <dbReference type="Pfam" id="PF01648"/>
    </source>
</evidence>
<sequence length="290" mass="32239">MLVYLVRKSVAFVDGPADDNVPPHSSLEPLLRYVDPDSRQEISKFRFLRDARRCLLGRLLARYAALAQLDGSDLSWSSLRFGRRHRGKPYIVNLPNGISYDYSISHDADLVVLAAAAGTSDASKQIGADVMRIAVPWEGGSTDKLVETMRDQLDPRELRQIQSVASEDVRLALALAFWTLKEAYIKAIGQGLHFDLRRLRFDLIGAEDAQAAGSPRGLAGRAFVDRTEAVGWRFRLVKLAGHAGEEDYWLGLAWQGADGKGEVDLQTERQPDWLVEVSPKQLLAKAEIVD</sequence>
<organism evidence="5">
    <name type="scientific">Rhodotorula toruloides</name>
    <name type="common">Yeast</name>
    <name type="synonym">Rhodosporidium toruloides</name>
    <dbReference type="NCBI Taxonomy" id="5286"/>
    <lineage>
        <taxon>Eukaryota</taxon>
        <taxon>Fungi</taxon>
        <taxon>Dikarya</taxon>
        <taxon>Basidiomycota</taxon>
        <taxon>Pucciniomycotina</taxon>
        <taxon>Microbotryomycetes</taxon>
        <taxon>Sporidiobolales</taxon>
        <taxon>Sporidiobolaceae</taxon>
        <taxon>Rhodotorula</taxon>
    </lineage>
</organism>
<keyword evidence="2" id="KW-0808">Transferase</keyword>
<dbReference type="InterPro" id="IPR037143">
    <property type="entry name" value="4-PPantetheinyl_Trfase_dom_sf"/>
</dbReference>
<evidence type="ECO:0000259" key="4">
    <source>
        <dbReference type="Pfam" id="PF22624"/>
    </source>
</evidence>
<dbReference type="Pfam" id="PF22624">
    <property type="entry name" value="AASDHPPT_N"/>
    <property type="match status" value="1"/>
</dbReference>
<evidence type="ECO:0000256" key="2">
    <source>
        <dbReference type="ARBA" id="ARBA00022679"/>
    </source>
</evidence>
<protein>
    <recommendedName>
        <fullName evidence="1">holo-[acyl-carrier-protein] synthase</fullName>
        <ecNumber evidence="1">2.7.8.7</ecNumber>
    </recommendedName>
</protein>
<dbReference type="EC" id="2.7.8.7" evidence="1"/>
<dbReference type="Gene3D" id="3.90.470.20">
    <property type="entry name" value="4'-phosphopantetheinyl transferase domain"/>
    <property type="match status" value="1"/>
</dbReference>
<dbReference type="EMBL" id="LK052940">
    <property type="protein sequence ID" value="CDR40736.1"/>
    <property type="molecule type" value="Genomic_DNA"/>
</dbReference>
<reference evidence="5" key="1">
    <citation type="journal article" date="2014" name="Genome Announc.">
        <title>Draft genome sequence of Rhodosporidium toruloides CECT1137, an oleaginous yeast of biotechnological interest.</title>
        <authorList>
            <person name="Morin N."/>
            <person name="Calcas X."/>
            <person name="Devillers H."/>
            <person name="Durrens P."/>
            <person name="Sherman D.J."/>
            <person name="Nicaud J.-M."/>
            <person name="Neuveglise C."/>
        </authorList>
    </citation>
    <scope>NUCLEOTIDE SEQUENCE</scope>
    <source>
        <strain evidence="5">CECT1137</strain>
    </source>
</reference>
<dbReference type="InterPro" id="IPR050559">
    <property type="entry name" value="P-Pant_transferase_sf"/>
</dbReference>
<dbReference type="GO" id="GO:0000287">
    <property type="term" value="F:magnesium ion binding"/>
    <property type="evidence" value="ECO:0007669"/>
    <property type="project" value="InterPro"/>
</dbReference>
<dbReference type="OrthoDB" id="26719at2759"/>
<dbReference type="InterPro" id="IPR008278">
    <property type="entry name" value="4-PPantetheinyl_Trfase_dom"/>
</dbReference>
<dbReference type="GO" id="GO:0005829">
    <property type="term" value="C:cytosol"/>
    <property type="evidence" value="ECO:0007669"/>
    <property type="project" value="TreeGrafter"/>
</dbReference>
<accession>A0A061B142</accession>
<dbReference type="GO" id="GO:0019878">
    <property type="term" value="P:lysine biosynthetic process via aminoadipic acid"/>
    <property type="evidence" value="ECO:0007669"/>
    <property type="project" value="TreeGrafter"/>
</dbReference>
<dbReference type="PANTHER" id="PTHR12215:SF10">
    <property type="entry name" value="L-AMINOADIPATE-SEMIALDEHYDE DEHYDROGENASE-PHOSPHOPANTETHEINYL TRANSFERASE"/>
    <property type="match status" value="1"/>
</dbReference>
<evidence type="ECO:0000256" key="1">
    <source>
        <dbReference type="ARBA" id="ARBA00013172"/>
    </source>
</evidence>
<dbReference type="AlphaFoldDB" id="A0A061B142"/>
<evidence type="ECO:0000313" key="5">
    <source>
        <dbReference type="EMBL" id="CDR40736.1"/>
    </source>
</evidence>
<dbReference type="PANTHER" id="PTHR12215">
    <property type="entry name" value="PHOSPHOPANTETHEINE TRANSFERASE"/>
    <property type="match status" value="1"/>
</dbReference>
<dbReference type="GO" id="GO:0008897">
    <property type="term" value="F:holo-[acyl-carrier-protein] synthase activity"/>
    <property type="evidence" value="ECO:0007669"/>
    <property type="project" value="UniProtKB-EC"/>
</dbReference>
<feature type="domain" description="4'-phosphopantetheinyl transferase N-terminal" evidence="4">
    <location>
        <begin position="23"/>
        <end position="116"/>
    </location>
</feature>
<dbReference type="Pfam" id="PF01648">
    <property type="entry name" value="ACPS"/>
    <property type="match status" value="1"/>
</dbReference>
<dbReference type="SUPFAM" id="SSF56214">
    <property type="entry name" value="4'-phosphopantetheinyl transferase"/>
    <property type="match status" value="2"/>
</dbReference>
<name>A0A061B142_RHOTO</name>